<keyword evidence="5 8" id="KW-1133">Transmembrane helix</keyword>
<evidence type="ECO:0000256" key="8">
    <source>
        <dbReference type="SAM" id="Phobius"/>
    </source>
</evidence>
<evidence type="ECO:0000256" key="7">
    <source>
        <dbReference type="RuleBase" id="RU003942"/>
    </source>
</evidence>
<feature type="transmembrane region" description="Helical" evidence="8">
    <location>
        <begin position="58"/>
        <end position="79"/>
    </location>
</feature>
<comment type="subcellular location">
    <subcellularLocation>
        <location evidence="1 7">Cell membrane</location>
        <topology evidence="1 7">Multi-pass membrane protein</topology>
    </subcellularLocation>
</comment>
<comment type="caution">
    <text evidence="9">The sequence shown here is derived from an EMBL/GenBank/DDBJ whole genome shotgun (WGS) entry which is preliminary data.</text>
</comment>
<dbReference type="EMBL" id="JASWER010000003">
    <property type="protein sequence ID" value="MDL5376452.1"/>
    <property type="molecule type" value="Genomic_DNA"/>
</dbReference>
<evidence type="ECO:0000256" key="2">
    <source>
        <dbReference type="ARBA" id="ARBA00022448"/>
    </source>
</evidence>
<dbReference type="SUPFAM" id="SSF103481">
    <property type="entry name" value="Multidrug resistance efflux transporter EmrE"/>
    <property type="match status" value="1"/>
</dbReference>
<evidence type="ECO:0000256" key="6">
    <source>
        <dbReference type="ARBA" id="ARBA00023136"/>
    </source>
</evidence>
<evidence type="ECO:0000256" key="3">
    <source>
        <dbReference type="ARBA" id="ARBA00022475"/>
    </source>
</evidence>
<dbReference type="Gene3D" id="1.10.3730.20">
    <property type="match status" value="1"/>
</dbReference>
<evidence type="ECO:0000256" key="5">
    <source>
        <dbReference type="ARBA" id="ARBA00022989"/>
    </source>
</evidence>
<keyword evidence="3" id="KW-1003">Cell membrane</keyword>
<accession>A0ABT7MMP1</accession>
<dbReference type="RefSeq" id="WP_214826582.1">
    <property type="nucleotide sequence ID" value="NZ_CP183077.1"/>
</dbReference>
<evidence type="ECO:0000256" key="1">
    <source>
        <dbReference type="ARBA" id="ARBA00004651"/>
    </source>
</evidence>
<evidence type="ECO:0000313" key="9">
    <source>
        <dbReference type="EMBL" id="MDL5376452.1"/>
    </source>
</evidence>
<sequence length="113" mass="11931">MKSYGILLVSIAFEVLGTSMLKLSDGFTNLFPSLVLLISFAISFTLMGIVLKTIPLSIAYSVWAGLGTVATGLIGVFVYGEVLSTLNSIGLIVIVLGVIVMNLGKREEQPHAG</sequence>
<dbReference type="InterPro" id="IPR000390">
    <property type="entry name" value="Small_drug/metabolite_transptr"/>
</dbReference>
<keyword evidence="6 8" id="KW-0472">Membrane</keyword>
<dbReference type="PANTHER" id="PTHR30561">
    <property type="entry name" value="SMR FAMILY PROTON-DEPENDENT DRUG EFFLUX TRANSPORTER SUGE"/>
    <property type="match status" value="1"/>
</dbReference>
<dbReference type="Pfam" id="PF00893">
    <property type="entry name" value="Multi_Drug_Res"/>
    <property type="match status" value="1"/>
</dbReference>
<keyword evidence="10" id="KW-1185">Reference proteome</keyword>
<reference evidence="9 10" key="1">
    <citation type="submission" date="2023-06" db="EMBL/GenBank/DDBJ databases">
        <title>Influencing factors and mechanism of Cr(VI) reduction by facultative anaerobic Exiguobacterium sp. PY14.</title>
        <authorList>
            <person name="Zou L."/>
        </authorList>
    </citation>
    <scope>NUCLEOTIDE SEQUENCE [LARGE SCALE GENOMIC DNA]</scope>
    <source>
        <strain evidence="9 10">PY14</strain>
    </source>
</reference>
<name>A0ABT7MMP1_9BACL</name>
<dbReference type="PANTHER" id="PTHR30561:SF1">
    <property type="entry name" value="MULTIDRUG TRANSPORTER EMRE"/>
    <property type="match status" value="1"/>
</dbReference>
<organism evidence="9 10">
    <name type="scientific">Exiguobacterium mexicanum</name>
    <dbReference type="NCBI Taxonomy" id="340146"/>
    <lineage>
        <taxon>Bacteria</taxon>
        <taxon>Bacillati</taxon>
        <taxon>Bacillota</taxon>
        <taxon>Bacilli</taxon>
        <taxon>Bacillales</taxon>
        <taxon>Bacillales Family XII. Incertae Sedis</taxon>
        <taxon>Exiguobacterium</taxon>
    </lineage>
</organism>
<evidence type="ECO:0000256" key="4">
    <source>
        <dbReference type="ARBA" id="ARBA00022692"/>
    </source>
</evidence>
<feature type="transmembrane region" description="Helical" evidence="8">
    <location>
        <begin position="85"/>
        <end position="104"/>
    </location>
</feature>
<keyword evidence="4 7" id="KW-0812">Transmembrane</keyword>
<dbReference type="Proteomes" id="UP001230807">
    <property type="component" value="Unassembled WGS sequence"/>
</dbReference>
<proteinExistence type="inferred from homology"/>
<feature type="transmembrane region" description="Helical" evidence="8">
    <location>
        <begin position="33"/>
        <end position="51"/>
    </location>
</feature>
<evidence type="ECO:0000313" key="10">
    <source>
        <dbReference type="Proteomes" id="UP001230807"/>
    </source>
</evidence>
<dbReference type="InterPro" id="IPR045324">
    <property type="entry name" value="Small_multidrug_res"/>
</dbReference>
<gene>
    <name evidence="9" type="ORF">QR695_05470</name>
</gene>
<comment type="similarity">
    <text evidence="7">Belongs to the drug/metabolite transporter (DMT) superfamily. Small multidrug resistance (SMR) (TC 2.A.7.1) family.</text>
</comment>
<dbReference type="InterPro" id="IPR037185">
    <property type="entry name" value="EmrE-like"/>
</dbReference>
<keyword evidence="2" id="KW-0813">Transport</keyword>
<protein>
    <submittedName>
        <fullName evidence="9">Multidrug efflux SMR transporter</fullName>
    </submittedName>
</protein>